<accession>A0A0F7JQI9</accession>
<evidence type="ECO:0000313" key="1">
    <source>
        <dbReference type="EMBL" id="AKH16725.1"/>
    </source>
</evidence>
<protein>
    <submittedName>
        <fullName evidence="1">Uncharacterized protein</fullName>
    </submittedName>
</protein>
<reference evidence="1 2" key="1">
    <citation type="submission" date="2015-01" db="EMBL/GenBank/DDBJ databases">
        <title>Deinococcus soli/N5/whole genome sequencing.</title>
        <authorList>
            <person name="Kim M.K."/>
            <person name="Srinivasan S."/>
            <person name="Lee J.-J."/>
        </authorList>
    </citation>
    <scope>NUCLEOTIDE SEQUENCE [LARGE SCALE GENOMIC DNA]</scope>
    <source>
        <strain evidence="1 2">N5</strain>
    </source>
</reference>
<dbReference type="KEGG" id="dch:SY84_06235"/>
<gene>
    <name evidence="1" type="ORF">SY84_06235</name>
</gene>
<keyword evidence="2" id="KW-1185">Reference proteome</keyword>
<dbReference type="Proteomes" id="UP000034024">
    <property type="component" value="Chromosome"/>
</dbReference>
<dbReference type="AlphaFoldDB" id="A0A0F7JQI9"/>
<proteinExistence type="predicted"/>
<organism evidence="1 2">
    <name type="scientific">Deinococcus soli</name>
    <name type="common">ex Cha et al. 2016</name>
    <dbReference type="NCBI Taxonomy" id="1309411"/>
    <lineage>
        <taxon>Bacteria</taxon>
        <taxon>Thermotogati</taxon>
        <taxon>Deinococcota</taxon>
        <taxon>Deinococci</taxon>
        <taxon>Deinococcales</taxon>
        <taxon>Deinococcaceae</taxon>
        <taxon>Deinococcus</taxon>
    </lineage>
</organism>
<dbReference type="EMBL" id="CP011389">
    <property type="protein sequence ID" value="AKH16725.1"/>
    <property type="molecule type" value="Genomic_DNA"/>
</dbReference>
<dbReference type="PATRIC" id="fig|1309411.5.peg.1274"/>
<sequence length="64" mass="7372">MHDLYLKDTVDGRTAQYEQVRDQLALERQLRAAQPQRLPLRATLATRLRRLADQLDRPAAPSCT</sequence>
<name>A0A0F7JQI9_9DEIO</name>
<dbReference type="RefSeq" id="WP_046843297.1">
    <property type="nucleotide sequence ID" value="NZ_BMHJ01000014.1"/>
</dbReference>
<evidence type="ECO:0000313" key="2">
    <source>
        <dbReference type="Proteomes" id="UP000034024"/>
    </source>
</evidence>